<dbReference type="Proteomes" id="UP000885779">
    <property type="component" value="Unassembled WGS sequence"/>
</dbReference>
<dbReference type="AlphaFoldDB" id="A0A7V4WWR3"/>
<dbReference type="EMBL" id="DRQG01000148">
    <property type="protein sequence ID" value="HGY57183.1"/>
    <property type="molecule type" value="Genomic_DNA"/>
</dbReference>
<reference evidence="3" key="1">
    <citation type="journal article" date="2020" name="mSystems">
        <title>Genome- and Community-Level Interaction Insights into Carbon Utilization and Element Cycling Functions of Hydrothermarchaeota in Hydrothermal Sediment.</title>
        <authorList>
            <person name="Zhou Z."/>
            <person name="Liu Y."/>
            <person name="Xu W."/>
            <person name="Pan J."/>
            <person name="Luo Z.H."/>
            <person name="Li M."/>
        </authorList>
    </citation>
    <scope>NUCLEOTIDE SEQUENCE [LARGE SCALE GENOMIC DNA]</scope>
    <source>
        <strain evidence="3">HyVt-577</strain>
    </source>
</reference>
<evidence type="ECO:0000259" key="2">
    <source>
        <dbReference type="Pfam" id="PF18962"/>
    </source>
</evidence>
<sequence length="202" mass="23298">MCGPELSDLEYTIWRRYDPSQVMVFGINDGESTELASSFVRNFGLTYPVLHDPRRDVYFNYNVGGITPYPRDVIIDQEGIIRYIHSEYDPQVMIRTIDELLELASVEDQNSGNFPKTFRLKAYPNPFNPQTSVQFESITQEAVDLEVFDLQGRLVFKKSLGRFRAGQIVKKKLNFASRPSGVYYLRLRSGKTQEVIKLVVVR</sequence>
<feature type="domain" description="Alkyl hydroperoxide reductase subunit C/ Thiol specific antioxidant" evidence="1">
    <location>
        <begin position="2"/>
        <end position="84"/>
    </location>
</feature>
<comment type="caution">
    <text evidence="3">The sequence shown here is derived from an EMBL/GenBank/DDBJ whole genome shotgun (WGS) entry which is preliminary data.</text>
</comment>
<dbReference type="InterPro" id="IPR000866">
    <property type="entry name" value="AhpC/TSA"/>
</dbReference>
<accession>A0A7V4WWR3</accession>
<dbReference type="NCBIfam" id="TIGR04183">
    <property type="entry name" value="Por_Secre_tail"/>
    <property type="match status" value="1"/>
</dbReference>
<dbReference type="Pfam" id="PF18962">
    <property type="entry name" value="Por_Secre_tail"/>
    <property type="match status" value="1"/>
</dbReference>
<proteinExistence type="predicted"/>
<feature type="domain" description="Secretion system C-terminal sorting" evidence="2">
    <location>
        <begin position="123"/>
        <end position="200"/>
    </location>
</feature>
<dbReference type="SUPFAM" id="SSF52833">
    <property type="entry name" value="Thioredoxin-like"/>
    <property type="match status" value="1"/>
</dbReference>
<dbReference type="InterPro" id="IPR036249">
    <property type="entry name" value="Thioredoxin-like_sf"/>
</dbReference>
<evidence type="ECO:0000313" key="3">
    <source>
        <dbReference type="EMBL" id="HGY57183.1"/>
    </source>
</evidence>
<organism evidence="3">
    <name type="scientific">Caldithrix abyssi</name>
    <dbReference type="NCBI Taxonomy" id="187145"/>
    <lineage>
        <taxon>Bacteria</taxon>
        <taxon>Pseudomonadati</taxon>
        <taxon>Calditrichota</taxon>
        <taxon>Calditrichia</taxon>
        <taxon>Calditrichales</taxon>
        <taxon>Calditrichaceae</taxon>
        <taxon>Caldithrix</taxon>
    </lineage>
</organism>
<dbReference type="Gene3D" id="3.40.30.10">
    <property type="entry name" value="Glutaredoxin"/>
    <property type="match status" value="1"/>
</dbReference>
<dbReference type="CDD" id="cd02966">
    <property type="entry name" value="TlpA_like_family"/>
    <property type="match status" value="1"/>
</dbReference>
<gene>
    <name evidence="3" type="ORF">ENK44_15855</name>
</gene>
<dbReference type="Pfam" id="PF00578">
    <property type="entry name" value="AhpC-TSA"/>
    <property type="match status" value="1"/>
</dbReference>
<evidence type="ECO:0000259" key="1">
    <source>
        <dbReference type="Pfam" id="PF00578"/>
    </source>
</evidence>
<protein>
    <submittedName>
        <fullName evidence="3">T9SS type A sorting domain-containing protein</fullName>
    </submittedName>
</protein>
<name>A0A7V4WWR3_CALAY</name>
<dbReference type="InterPro" id="IPR026444">
    <property type="entry name" value="Secre_tail"/>
</dbReference>
<dbReference type="GO" id="GO:0016209">
    <property type="term" value="F:antioxidant activity"/>
    <property type="evidence" value="ECO:0007669"/>
    <property type="project" value="InterPro"/>
</dbReference>
<dbReference type="GO" id="GO:0016491">
    <property type="term" value="F:oxidoreductase activity"/>
    <property type="evidence" value="ECO:0007669"/>
    <property type="project" value="InterPro"/>
</dbReference>